<gene>
    <name evidence="2" type="ORF">ODALV1_LOCUS15165</name>
</gene>
<sequence>MSYVDYMDYIYTLNPGVTVEVELRDSSLRGQFELVCNGSGRNPDIDEIQLEGAAELPSGKKRNGIVSFPIKDVVKINTLAPSSIFKKQRDIDDCPDFDSPSVSQGSKTKANIGGSKAAVLTKKEKRSQEMKDVQPIEITLRTYVVKEEPKLKLLLKLLKDVAACGMAFEGQNIGRHGVVAWLVLTAGKTLIPIDLDSLSEKVPNLWKLLEKDLLSNSKLVKIMHDSRPAADYLWHAHKINMVNVFDTQVADALVSFNQTKDSPQQLNALSDCLELHNRRLPPEEIEFLRKYESQDFSTNSPMLRKPLPPPDYLKLCALKVKHLVPLRENLMKKLMEKLDQCTEAHMNSYRNAPKEIYSAMSRVPYFLLLSENNSHKS</sequence>
<dbReference type="PANTHER" id="PTHR46628">
    <property type="entry name" value="PIRNA BIOGENESIS PROTEIN EXD1"/>
    <property type="match status" value="1"/>
</dbReference>
<dbReference type="InterPro" id="IPR036397">
    <property type="entry name" value="RNaseH_sf"/>
</dbReference>
<organism evidence="2 3">
    <name type="scientific">Orchesella dallaii</name>
    <dbReference type="NCBI Taxonomy" id="48710"/>
    <lineage>
        <taxon>Eukaryota</taxon>
        <taxon>Metazoa</taxon>
        <taxon>Ecdysozoa</taxon>
        <taxon>Arthropoda</taxon>
        <taxon>Hexapoda</taxon>
        <taxon>Collembola</taxon>
        <taxon>Entomobryomorpha</taxon>
        <taxon>Entomobryoidea</taxon>
        <taxon>Orchesellidae</taxon>
        <taxon>Orchesellinae</taxon>
        <taxon>Orchesella</taxon>
    </lineage>
</organism>
<name>A0ABP1QUB3_9HEXA</name>
<accession>A0ABP1QUB3</accession>
<dbReference type="Pfam" id="PF01612">
    <property type="entry name" value="DNA_pol_A_exo1"/>
    <property type="match status" value="1"/>
</dbReference>
<dbReference type="EMBL" id="CAXLJM020000046">
    <property type="protein sequence ID" value="CAL8111576.1"/>
    <property type="molecule type" value="Genomic_DNA"/>
</dbReference>
<evidence type="ECO:0000259" key="1">
    <source>
        <dbReference type="Pfam" id="PF01612"/>
    </source>
</evidence>
<dbReference type="InterPro" id="IPR002562">
    <property type="entry name" value="3'-5'_exonuclease_dom"/>
</dbReference>
<dbReference type="Gene3D" id="3.30.420.10">
    <property type="entry name" value="Ribonuclease H-like superfamily/Ribonuclease H"/>
    <property type="match status" value="1"/>
</dbReference>
<feature type="domain" description="3'-5' exonuclease" evidence="1">
    <location>
        <begin position="209"/>
        <end position="268"/>
    </location>
</feature>
<dbReference type="PANTHER" id="PTHR46628:SF1">
    <property type="entry name" value="PIRNA BIOGENESIS PROTEIN EXD1"/>
    <property type="match status" value="1"/>
</dbReference>
<comment type="caution">
    <text evidence="2">The sequence shown here is derived from an EMBL/GenBank/DDBJ whole genome shotgun (WGS) entry which is preliminary data.</text>
</comment>
<dbReference type="Proteomes" id="UP001642540">
    <property type="component" value="Unassembled WGS sequence"/>
</dbReference>
<keyword evidence="3" id="KW-1185">Reference proteome</keyword>
<reference evidence="2 3" key="1">
    <citation type="submission" date="2024-08" db="EMBL/GenBank/DDBJ databases">
        <authorList>
            <person name="Cucini C."/>
            <person name="Frati F."/>
        </authorList>
    </citation>
    <scope>NUCLEOTIDE SEQUENCE [LARGE SCALE GENOMIC DNA]</scope>
</reference>
<proteinExistence type="predicted"/>
<dbReference type="SUPFAM" id="SSF53098">
    <property type="entry name" value="Ribonuclease H-like"/>
    <property type="match status" value="1"/>
</dbReference>
<evidence type="ECO:0000313" key="2">
    <source>
        <dbReference type="EMBL" id="CAL8111576.1"/>
    </source>
</evidence>
<protein>
    <recommendedName>
        <fullName evidence="1">3'-5' exonuclease domain-containing protein</fullName>
    </recommendedName>
</protein>
<dbReference type="InterPro" id="IPR052144">
    <property type="entry name" value="piRNA_biogenesis_EXD1"/>
</dbReference>
<dbReference type="InterPro" id="IPR012337">
    <property type="entry name" value="RNaseH-like_sf"/>
</dbReference>
<evidence type="ECO:0000313" key="3">
    <source>
        <dbReference type="Proteomes" id="UP001642540"/>
    </source>
</evidence>